<dbReference type="PANTHER" id="PTHR36513:SF1">
    <property type="entry name" value="TRANSMEMBRANE PROTEIN"/>
    <property type="match status" value="1"/>
</dbReference>
<dbReference type="Proteomes" id="UP000199347">
    <property type="component" value="Unassembled WGS sequence"/>
</dbReference>
<dbReference type="AlphaFoldDB" id="A0A1G5NJ15"/>
<dbReference type="InterPro" id="IPR014586">
    <property type="entry name" value="UCP033909"/>
</dbReference>
<dbReference type="PIRSF" id="PIRSF033909">
    <property type="entry name" value="UCP033909"/>
    <property type="match status" value="1"/>
</dbReference>
<proteinExistence type="predicted"/>
<keyword evidence="2" id="KW-1185">Reference proteome</keyword>
<gene>
    <name evidence="1" type="ORF">SAMN03080610_02029</name>
</gene>
<dbReference type="STRING" id="1120955.SAMN03080610_02029"/>
<name>A0A1G5NJ15_AFIMA</name>
<dbReference type="EMBL" id="FMVW01000004">
    <property type="protein sequence ID" value="SCZ36729.1"/>
    <property type="molecule type" value="Genomic_DNA"/>
</dbReference>
<sequence>MRHWGRRNEEGRSVLLIPGGLSAFLVFCVVSLLGACAGLPDEAALTPVQATVPGAQLVTIYAATTRERKGPQSVLYTSEPAAELNFARYTVSVPPGHKPTEIEWPDGKADPKRSFATVKEERLTEAEFYRQITARNGRGELSPGRDDVGIFVHGYNTSFAESLFRLAQITVDSDPNDVPVLFAWPSEAAVTGYVADKDAVTYSRDYLAGVLTHLAKDRDVGDITLFGHSMGGWLVMEVLRQLRLSGQGDVISGIEEVILASPDIDIDVFRTQIAVIGRNHPPMTILVSKQDRALAISRRVGGGRPRLGGVDVDDPEIQQLAVQYNLRIIDISQLPKTDFLGHDQFVTLAARLGSTGRQGFGQLGKAGAFVFDAVGNTVASPFRIASDVLSQ</sequence>
<organism evidence="1 2">
    <name type="scientific">Afifella marina DSM 2698</name>
    <dbReference type="NCBI Taxonomy" id="1120955"/>
    <lineage>
        <taxon>Bacteria</taxon>
        <taxon>Pseudomonadati</taxon>
        <taxon>Pseudomonadota</taxon>
        <taxon>Alphaproteobacteria</taxon>
        <taxon>Hyphomicrobiales</taxon>
        <taxon>Afifellaceae</taxon>
        <taxon>Afifella</taxon>
    </lineage>
</organism>
<protein>
    <submittedName>
        <fullName evidence="1">Esterase/lipase superfamily enzyme</fullName>
    </submittedName>
</protein>
<dbReference type="OrthoDB" id="9797755at2"/>
<evidence type="ECO:0000313" key="1">
    <source>
        <dbReference type="EMBL" id="SCZ36729.1"/>
    </source>
</evidence>
<dbReference type="Gene3D" id="3.40.50.1820">
    <property type="entry name" value="alpha/beta hydrolase"/>
    <property type="match status" value="1"/>
</dbReference>
<accession>A0A1G5NJ15</accession>
<reference evidence="1 2" key="1">
    <citation type="submission" date="2016-10" db="EMBL/GenBank/DDBJ databases">
        <authorList>
            <person name="de Groot N.N."/>
        </authorList>
    </citation>
    <scope>NUCLEOTIDE SEQUENCE [LARGE SCALE GENOMIC DNA]</scope>
    <source>
        <strain evidence="1 2">DSM 2698</strain>
    </source>
</reference>
<dbReference type="Pfam" id="PF05990">
    <property type="entry name" value="DUF900"/>
    <property type="match status" value="1"/>
</dbReference>
<dbReference type="PANTHER" id="PTHR36513">
    <property type="entry name" value="ABC TRANSMEMBRANE TYPE-1 DOMAIN-CONTAINING PROTEIN"/>
    <property type="match status" value="1"/>
</dbReference>
<dbReference type="InterPro" id="IPR029058">
    <property type="entry name" value="AB_hydrolase_fold"/>
</dbReference>
<dbReference type="RefSeq" id="WP_092812230.1">
    <property type="nucleotide sequence ID" value="NZ_FMVW01000004.1"/>
</dbReference>
<dbReference type="SUPFAM" id="SSF53474">
    <property type="entry name" value="alpha/beta-Hydrolases"/>
    <property type="match status" value="1"/>
</dbReference>
<dbReference type="InterPro" id="IPR010297">
    <property type="entry name" value="DUF900_hydrolase"/>
</dbReference>
<evidence type="ECO:0000313" key="2">
    <source>
        <dbReference type="Proteomes" id="UP000199347"/>
    </source>
</evidence>